<sequence>MKSAELNFWRKCITRETVMDRMRTEDIRTAVRRNTTIMDRIEEKRLTWYGMKSHSLPRKILQWNPRRRKKRGRPDRTWIDGVRAAITYRDLTVEDWQDRNL</sequence>
<dbReference type="EMBL" id="JAJSOF020000019">
    <property type="protein sequence ID" value="KAJ4438535.1"/>
    <property type="molecule type" value="Genomic_DNA"/>
</dbReference>
<reference evidence="1 2" key="1">
    <citation type="journal article" date="2022" name="Allergy">
        <title>Genome assembly and annotation of Periplaneta americana reveal a comprehensive cockroach allergen profile.</title>
        <authorList>
            <person name="Wang L."/>
            <person name="Xiong Q."/>
            <person name="Saelim N."/>
            <person name="Wang L."/>
            <person name="Nong W."/>
            <person name="Wan A.T."/>
            <person name="Shi M."/>
            <person name="Liu X."/>
            <person name="Cao Q."/>
            <person name="Hui J.H.L."/>
            <person name="Sookrung N."/>
            <person name="Leung T.F."/>
            <person name="Tungtrongchitr A."/>
            <person name="Tsui S.K.W."/>
        </authorList>
    </citation>
    <scope>NUCLEOTIDE SEQUENCE [LARGE SCALE GENOMIC DNA]</scope>
    <source>
        <strain evidence="1">PWHHKU_190912</strain>
    </source>
</reference>
<organism evidence="1 2">
    <name type="scientific">Periplaneta americana</name>
    <name type="common">American cockroach</name>
    <name type="synonym">Blatta americana</name>
    <dbReference type="NCBI Taxonomy" id="6978"/>
    <lineage>
        <taxon>Eukaryota</taxon>
        <taxon>Metazoa</taxon>
        <taxon>Ecdysozoa</taxon>
        <taxon>Arthropoda</taxon>
        <taxon>Hexapoda</taxon>
        <taxon>Insecta</taxon>
        <taxon>Pterygota</taxon>
        <taxon>Neoptera</taxon>
        <taxon>Polyneoptera</taxon>
        <taxon>Dictyoptera</taxon>
        <taxon>Blattodea</taxon>
        <taxon>Blattoidea</taxon>
        <taxon>Blattidae</taxon>
        <taxon>Blattinae</taxon>
        <taxon>Periplaneta</taxon>
    </lineage>
</organism>
<evidence type="ECO:0000313" key="2">
    <source>
        <dbReference type="Proteomes" id="UP001148838"/>
    </source>
</evidence>
<comment type="caution">
    <text evidence="1">The sequence shown here is derived from an EMBL/GenBank/DDBJ whole genome shotgun (WGS) entry which is preliminary data.</text>
</comment>
<proteinExistence type="predicted"/>
<keyword evidence="2" id="KW-1185">Reference proteome</keyword>
<accession>A0ABQ8SWF9</accession>
<name>A0ABQ8SWF9_PERAM</name>
<gene>
    <name evidence="1" type="ORF">ANN_14482</name>
</gene>
<protein>
    <submittedName>
        <fullName evidence="1">Uncharacterized protein</fullName>
    </submittedName>
</protein>
<evidence type="ECO:0000313" key="1">
    <source>
        <dbReference type="EMBL" id="KAJ4438535.1"/>
    </source>
</evidence>
<dbReference type="Proteomes" id="UP001148838">
    <property type="component" value="Unassembled WGS sequence"/>
</dbReference>